<dbReference type="Pfam" id="PF13515">
    <property type="entry name" value="FUSC_2"/>
    <property type="match status" value="1"/>
</dbReference>
<keyword evidence="8" id="KW-1185">Reference proteome</keyword>
<evidence type="ECO:0000313" key="7">
    <source>
        <dbReference type="EMBL" id="MBP2385808.1"/>
    </source>
</evidence>
<feature type="transmembrane region" description="Helical" evidence="5">
    <location>
        <begin position="252"/>
        <end position="278"/>
    </location>
</feature>
<feature type="transmembrane region" description="Helical" evidence="5">
    <location>
        <begin position="321"/>
        <end position="341"/>
    </location>
</feature>
<comment type="subcellular location">
    <subcellularLocation>
        <location evidence="1">Membrane</location>
        <topology evidence="1">Multi-pass membrane protein</topology>
    </subcellularLocation>
</comment>
<name>A0ABS4XC48_9MICC</name>
<accession>A0ABS4XC48</accession>
<evidence type="ECO:0000256" key="4">
    <source>
        <dbReference type="ARBA" id="ARBA00023136"/>
    </source>
</evidence>
<dbReference type="InterPro" id="IPR049453">
    <property type="entry name" value="Memb_transporter_dom"/>
</dbReference>
<comment type="caution">
    <text evidence="7">The sequence shown here is derived from an EMBL/GenBank/DDBJ whole genome shotgun (WGS) entry which is preliminary data.</text>
</comment>
<proteinExistence type="predicted"/>
<feature type="transmembrane region" description="Helical" evidence="5">
    <location>
        <begin position="192"/>
        <end position="216"/>
    </location>
</feature>
<keyword evidence="3 5" id="KW-1133">Transmembrane helix</keyword>
<gene>
    <name evidence="7" type="ORF">JOF47_001319</name>
</gene>
<feature type="transmembrane region" description="Helical" evidence="5">
    <location>
        <begin position="150"/>
        <end position="171"/>
    </location>
</feature>
<evidence type="ECO:0000256" key="3">
    <source>
        <dbReference type="ARBA" id="ARBA00022989"/>
    </source>
</evidence>
<evidence type="ECO:0000256" key="2">
    <source>
        <dbReference type="ARBA" id="ARBA00022692"/>
    </source>
</evidence>
<organism evidence="7 8">
    <name type="scientific">Paeniglutamicibacter kerguelensis</name>
    <dbReference type="NCBI Taxonomy" id="254788"/>
    <lineage>
        <taxon>Bacteria</taxon>
        <taxon>Bacillati</taxon>
        <taxon>Actinomycetota</taxon>
        <taxon>Actinomycetes</taxon>
        <taxon>Micrococcales</taxon>
        <taxon>Micrococcaceae</taxon>
        <taxon>Paeniglutamicibacter</taxon>
    </lineage>
</organism>
<sequence>MIGKNARQWGTAAKAFFYIPPARGEHLGALRMFVGLAIPSLVLLSTGHHDLVMYAVFGCFTGMYGRGEPHQLRLFHQVSAAAFLCACVLAGVLTSAANVGDWAFVGIETLVAGVGSVVTDRMRLRPVGPFFGVFAFGACAATPLDTTPWVPALVAVLSAVCAIAVGFAGWFRVRTWHPGKRRTPRPHLMPTLPEHLATGAMYVVAVGLAGSLATAMGWGHPYWAMASAAIPLSAAGLSAGMARGFHRVIGTYAGLVVAALALGAFTHPVFLVLLVIALQFPTELYIMRHYGLSLVFFTPLILAMTYLANPGPLRGLVLDRAAETTIGAVIGMLVLFLFMRWRREKAVTAASSA</sequence>
<evidence type="ECO:0000256" key="5">
    <source>
        <dbReference type="SAM" id="Phobius"/>
    </source>
</evidence>
<feature type="domain" description="Integral membrane bound transporter" evidence="6">
    <location>
        <begin position="208"/>
        <end position="334"/>
    </location>
</feature>
<feature type="transmembrane region" description="Helical" evidence="5">
    <location>
        <begin position="28"/>
        <end position="45"/>
    </location>
</feature>
<dbReference type="Proteomes" id="UP001296993">
    <property type="component" value="Unassembled WGS sequence"/>
</dbReference>
<keyword evidence="2 5" id="KW-0812">Transmembrane</keyword>
<evidence type="ECO:0000313" key="8">
    <source>
        <dbReference type="Proteomes" id="UP001296993"/>
    </source>
</evidence>
<evidence type="ECO:0000256" key="1">
    <source>
        <dbReference type="ARBA" id="ARBA00004141"/>
    </source>
</evidence>
<feature type="transmembrane region" description="Helical" evidence="5">
    <location>
        <begin position="126"/>
        <end position="144"/>
    </location>
</feature>
<feature type="transmembrane region" description="Helical" evidence="5">
    <location>
        <begin position="290"/>
        <end position="309"/>
    </location>
</feature>
<dbReference type="RefSeq" id="WP_342592721.1">
    <property type="nucleotide sequence ID" value="NZ_BAAAJY010000003.1"/>
</dbReference>
<reference evidence="7 8" key="1">
    <citation type="submission" date="2021-03" db="EMBL/GenBank/DDBJ databases">
        <title>Sequencing the genomes of 1000 actinobacteria strains.</title>
        <authorList>
            <person name="Klenk H.-P."/>
        </authorList>
    </citation>
    <scope>NUCLEOTIDE SEQUENCE [LARGE SCALE GENOMIC DNA]</scope>
    <source>
        <strain evidence="7 8">DSM 15797</strain>
    </source>
</reference>
<keyword evidence="4 5" id="KW-0472">Membrane</keyword>
<feature type="transmembrane region" description="Helical" evidence="5">
    <location>
        <begin position="74"/>
        <end position="96"/>
    </location>
</feature>
<dbReference type="EMBL" id="JAGIOF010000001">
    <property type="protein sequence ID" value="MBP2385808.1"/>
    <property type="molecule type" value="Genomic_DNA"/>
</dbReference>
<protein>
    <recommendedName>
        <fullName evidence="6">Integral membrane bound transporter domain-containing protein</fullName>
    </recommendedName>
</protein>
<evidence type="ECO:0000259" key="6">
    <source>
        <dbReference type="Pfam" id="PF13515"/>
    </source>
</evidence>